<dbReference type="EMBL" id="AVOT02000220">
    <property type="protein sequence ID" value="MBW0461778.1"/>
    <property type="molecule type" value="Genomic_DNA"/>
</dbReference>
<evidence type="ECO:0000256" key="1">
    <source>
        <dbReference type="SAM" id="MobiDB-lite"/>
    </source>
</evidence>
<evidence type="ECO:0000313" key="2">
    <source>
        <dbReference type="EMBL" id="MBW0461778.1"/>
    </source>
</evidence>
<gene>
    <name evidence="2" type="ORF">O181_001493</name>
</gene>
<accession>A0A9Q3BAM2</accession>
<sequence>MYWRSQAFIPLRQNPSCFLTTIQPWQPKHAGSEERGICVTSPHQPLQPNHPSTPTRSCIPQPSARFAPMQASHYAHLESPNGIFLDTSLMSALPSRDSTNTDDTNAIRTRAGRTHFLSREAP</sequence>
<protein>
    <submittedName>
        <fullName evidence="2">Uncharacterized protein</fullName>
    </submittedName>
</protein>
<organism evidence="2 3">
    <name type="scientific">Austropuccinia psidii MF-1</name>
    <dbReference type="NCBI Taxonomy" id="1389203"/>
    <lineage>
        <taxon>Eukaryota</taxon>
        <taxon>Fungi</taxon>
        <taxon>Dikarya</taxon>
        <taxon>Basidiomycota</taxon>
        <taxon>Pucciniomycotina</taxon>
        <taxon>Pucciniomycetes</taxon>
        <taxon>Pucciniales</taxon>
        <taxon>Sphaerophragmiaceae</taxon>
        <taxon>Austropuccinia</taxon>
    </lineage>
</organism>
<feature type="compositionally biased region" description="Polar residues" evidence="1">
    <location>
        <begin position="96"/>
        <end position="107"/>
    </location>
</feature>
<feature type="compositionally biased region" description="Polar residues" evidence="1">
    <location>
        <begin position="41"/>
        <end position="57"/>
    </location>
</feature>
<dbReference type="Proteomes" id="UP000765509">
    <property type="component" value="Unassembled WGS sequence"/>
</dbReference>
<name>A0A9Q3BAM2_9BASI</name>
<reference evidence="2" key="1">
    <citation type="submission" date="2021-03" db="EMBL/GenBank/DDBJ databases">
        <title>Draft genome sequence of rust myrtle Austropuccinia psidii MF-1, a brazilian biotype.</title>
        <authorList>
            <person name="Quecine M.C."/>
            <person name="Pachon D.M.R."/>
            <person name="Bonatelli M.L."/>
            <person name="Correr F.H."/>
            <person name="Franceschini L.M."/>
            <person name="Leite T.F."/>
            <person name="Margarido G.R.A."/>
            <person name="Almeida C.A."/>
            <person name="Ferrarezi J.A."/>
            <person name="Labate C.A."/>
        </authorList>
    </citation>
    <scope>NUCLEOTIDE SEQUENCE</scope>
    <source>
        <strain evidence="2">MF-1</strain>
    </source>
</reference>
<feature type="region of interest" description="Disordered" evidence="1">
    <location>
        <begin position="95"/>
        <end position="122"/>
    </location>
</feature>
<evidence type="ECO:0000313" key="3">
    <source>
        <dbReference type="Proteomes" id="UP000765509"/>
    </source>
</evidence>
<proteinExistence type="predicted"/>
<keyword evidence="3" id="KW-1185">Reference proteome</keyword>
<dbReference type="AlphaFoldDB" id="A0A9Q3BAM2"/>
<feature type="region of interest" description="Disordered" evidence="1">
    <location>
        <begin position="33"/>
        <end position="57"/>
    </location>
</feature>
<comment type="caution">
    <text evidence="2">The sequence shown here is derived from an EMBL/GenBank/DDBJ whole genome shotgun (WGS) entry which is preliminary data.</text>
</comment>